<dbReference type="STRING" id="930129.SAMN05216352_103165"/>
<evidence type="ECO:0000313" key="1">
    <source>
        <dbReference type="EMBL" id="SDH87786.1"/>
    </source>
</evidence>
<reference evidence="1 2" key="1">
    <citation type="submission" date="2016-10" db="EMBL/GenBank/DDBJ databases">
        <authorList>
            <person name="de Groot N.N."/>
        </authorList>
    </citation>
    <scope>NUCLEOTIDE SEQUENCE [LARGE SCALE GENOMIC DNA]</scope>
    <source>
        <strain evidence="2">P4B,CCM 7963,CECT 7998,DSM 25260,IBRC-M 10614,KCTC 13821</strain>
    </source>
</reference>
<keyword evidence="2" id="KW-1185">Reference proteome</keyword>
<sequence>MITGEAGIVVSQHKGLPQRPVIRVFKAYSNQGRDYVITDLDLAERTTVFIETGVE</sequence>
<gene>
    <name evidence="1" type="ORF">SAMN05216352_103165</name>
</gene>
<dbReference type="AlphaFoldDB" id="A0A1G8G0N3"/>
<dbReference type="EMBL" id="FNDU01000003">
    <property type="protein sequence ID" value="SDH87786.1"/>
    <property type="molecule type" value="Genomic_DNA"/>
</dbReference>
<dbReference type="RefSeq" id="WP_245917780.1">
    <property type="nucleotide sequence ID" value="NZ_FNDU01000003.1"/>
</dbReference>
<organism evidence="1 2">
    <name type="scientific">Alteribacillus bidgolensis</name>
    <dbReference type="NCBI Taxonomy" id="930129"/>
    <lineage>
        <taxon>Bacteria</taxon>
        <taxon>Bacillati</taxon>
        <taxon>Bacillota</taxon>
        <taxon>Bacilli</taxon>
        <taxon>Bacillales</taxon>
        <taxon>Bacillaceae</taxon>
        <taxon>Alteribacillus</taxon>
    </lineage>
</organism>
<dbReference type="Proteomes" id="UP000199017">
    <property type="component" value="Unassembled WGS sequence"/>
</dbReference>
<proteinExistence type="predicted"/>
<accession>A0A1G8G0N3</accession>
<evidence type="ECO:0000313" key="2">
    <source>
        <dbReference type="Proteomes" id="UP000199017"/>
    </source>
</evidence>
<name>A0A1G8G0N3_9BACI</name>
<protein>
    <submittedName>
        <fullName evidence="1">Uncharacterized protein</fullName>
    </submittedName>
</protein>